<evidence type="ECO:0000313" key="4">
    <source>
        <dbReference type="EMBL" id="PPJ60791.1"/>
    </source>
</evidence>
<feature type="compositionally biased region" description="Polar residues" evidence="2">
    <location>
        <begin position="170"/>
        <end position="194"/>
    </location>
</feature>
<accession>A0A2S6CM57</accession>
<dbReference type="InterPro" id="IPR037143">
    <property type="entry name" value="4-PPantetheinyl_Trfase_dom_sf"/>
</dbReference>
<evidence type="ECO:0000259" key="3">
    <source>
        <dbReference type="Pfam" id="PF01648"/>
    </source>
</evidence>
<dbReference type="GO" id="GO:0000287">
    <property type="term" value="F:magnesium ion binding"/>
    <property type="evidence" value="ECO:0007669"/>
    <property type="project" value="InterPro"/>
</dbReference>
<proteinExistence type="predicted"/>
<reference evidence="5" key="1">
    <citation type="journal article" date="2017" name="bioRxiv">
        <title>Conservation of a gene cluster reveals novel cercosporin biosynthetic mechanisms and extends production to the genus Colletotrichum.</title>
        <authorList>
            <person name="de Jonge R."/>
            <person name="Ebert M.K."/>
            <person name="Huitt-Roehl C.R."/>
            <person name="Pal P."/>
            <person name="Suttle J.C."/>
            <person name="Spanner R.E."/>
            <person name="Neubauer J.D."/>
            <person name="Jurick W.M.II."/>
            <person name="Stott K.A."/>
            <person name="Secor G.A."/>
            <person name="Thomma B.P.H.J."/>
            <person name="Van de Peer Y."/>
            <person name="Townsend C.A."/>
            <person name="Bolton M.D."/>
        </authorList>
    </citation>
    <scope>NUCLEOTIDE SEQUENCE [LARGE SCALE GENOMIC DNA]</scope>
    <source>
        <strain evidence="5">CBS538.71</strain>
    </source>
</reference>
<keyword evidence="1" id="KW-0808">Transferase</keyword>
<comment type="caution">
    <text evidence="4">The sequence shown here is derived from an EMBL/GenBank/DDBJ whole genome shotgun (WGS) entry which is preliminary data.</text>
</comment>
<dbReference type="SUPFAM" id="SSF56214">
    <property type="entry name" value="4'-phosphopantetheinyl transferase"/>
    <property type="match status" value="1"/>
</dbReference>
<dbReference type="Proteomes" id="UP000237631">
    <property type="component" value="Unassembled WGS sequence"/>
</dbReference>
<evidence type="ECO:0000256" key="2">
    <source>
        <dbReference type="SAM" id="MobiDB-lite"/>
    </source>
</evidence>
<dbReference type="OrthoDB" id="15433at2759"/>
<evidence type="ECO:0000256" key="1">
    <source>
        <dbReference type="ARBA" id="ARBA00022679"/>
    </source>
</evidence>
<sequence>MPPRPFPYAFRVGTDIVLVSRIREIITKRTRFGPITPLDAFLRRTFTAREIIRFWKRNAGFNNNQAKFLEDPVRLSTVTMHLAGRWAAKEAAIKAVKPRKLTLMDVEILQYHETKELFALIRDRTFVHQRQKVVAGGTIRLALGDSADSSNVTIGERVSRRMILEEESQPAANDETSYEPTIPESTSQPAANDESSYKPIDPESTMLQTENDEMLAKSFREKPTYQDLEGDEVPGQVAIISISHDGDFATAVCVAPQENLPGDVGGEAAARLLYDGDR</sequence>
<evidence type="ECO:0000313" key="5">
    <source>
        <dbReference type="Proteomes" id="UP000237631"/>
    </source>
</evidence>
<feature type="region of interest" description="Disordered" evidence="2">
    <location>
        <begin position="163"/>
        <end position="203"/>
    </location>
</feature>
<dbReference type="GO" id="GO:0008897">
    <property type="term" value="F:holo-[acyl-carrier-protein] synthase activity"/>
    <property type="evidence" value="ECO:0007669"/>
    <property type="project" value="InterPro"/>
</dbReference>
<keyword evidence="5" id="KW-1185">Reference proteome</keyword>
<dbReference type="InterPro" id="IPR008278">
    <property type="entry name" value="4-PPantetheinyl_Trfase_dom"/>
</dbReference>
<name>A0A2S6CM57_9PEZI</name>
<feature type="domain" description="4'-phosphopantetheinyl transferase" evidence="3">
    <location>
        <begin position="11"/>
        <end position="128"/>
    </location>
</feature>
<protein>
    <recommendedName>
        <fullName evidence="3">4'-phosphopantetheinyl transferase domain-containing protein</fullName>
    </recommendedName>
</protein>
<dbReference type="Gene3D" id="3.90.470.20">
    <property type="entry name" value="4'-phosphopantetheinyl transferase domain"/>
    <property type="match status" value="1"/>
</dbReference>
<dbReference type="Pfam" id="PF01648">
    <property type="entry name" value="ACPS"/>
    <property type="match status" value="1"/>
</dbReference>
<organism evidence="4 5">
    <name type="scientific">Cercospora berteroae</name>
    <dbReference type="NCBI Taxonomy" id="357750"/>
    <lineage>
        <taxon>Eukaryota</taxon>
        <taxon>Fungi</taxon>
        <taxon>Dikarya</taxon>
        <taxon>Ascomycota</taxon>
        <taxon>Pezizomycotina</taxon>
        <taxon>Dothideomycetes</taxon>
        <taxon>Dothideomycetidae</taxon>
        <taxon>Mycosphaerellales</taxon>
        <taxon>Mycosphaerellaceae</taxon>
        <taxon>Cercospora</taxon>
    </lineage>
</organism>
<dbReference type="AlphaFoldDB" id="A0A2S6CM57"/>
<gene>
    <name evidence="4" type="ORF">CBER1_02369</name>
</gene>
<dbReference type="EMBL" id="PNEN01000211">
    <property type="protein sequence ID" value="PPJ60791.1"/>
    <property type="molecule type" value="Genomic_DNA"/>
</dbReference>